<accession>A0A849C579</accession>
<evidence type="ECO:0000259" key="1">
    <source>
        <dbReference type="SMART" id="SM00530"/>
    </source>
</evidence>
<keyword evidence="3" id="KW-1185">Reference proteome</keyword>
<protein>
    <submittedName>
        <fullName evidence="2">Helix-turn-helix domain-containing protein</fullName>
    </submittedName>
</protein>
<feature type="domain" description="HTH cro/C1-type" evidence="1">
    <location>
        <begin position="10"/>
        <end position="83"/>
    </location>
</feature>
<dbReference type="InterPro" id="IPR041413">
    <property type="entry name" value="MLTR_LBD"/>
</dbReference>
<dbReference type="PANTHER" id="PTHR35010">
    <property type="entry name" value="BLL4672 PROTEIN-RELATED"/>
    <property type="match status" value="1"/>
</dbReference>
<name>A0A849C579_9NOCA</name>
<comment type="caution">
    <text evidence="2">The sequence shown here is derived from an EMBL/GenBank/DDBJ whole genome shotgun (WGS) entry which is preliminary data.</text>
</comment>
<dbReference type="SUPFAM" id="SSF47413">
    <property type="entry name" value="lambda repressor-like DNA-binding domains"/>
    <property type="match status" value="1"/>
</dbReference>
<dbReference type="PANTHER" id="PTHR35010:SF2">
    <property type="entry name" value="BLL4672 PROTEIN"/>
    <property type="match status" value="1"/>
</dbReference>
<gene>
    <name evidence="2" type="ORF">HLB23_23660</name>
</gene>
<reference evidence="2 3" key="1">
    <citation type="submission" date="2020-05" db="EMBL/GenBank/DDBJ databases">
        <title>MicrobeNet Type strains.</title>
        <authorList>
            <person name="Nicholson A.C."/>
        </authorList>
    </citation>
    <scope>NUCLEOTIDE SEQUENCE [LARGE SCALE GENOMIC DNA]</scope>
    <source>
        <strain evidence="2 3">JCM 3224</strain>
    </source>
</reference>
<dbReference type="RefSeq" id="WP_067524000.1">
    <property type="nucleotide sequence ID" value="NZ_JABELX010000008.1"/>
</dbReference>
<dbReference type="Gene3D" id="3.30.450.180">
    <property type="match status" value="1"/>
</dbReference>
<evidence type="ECO:0000313" key="3">
    <source>
        <dbReference type="Proteomes" id="UP000586827"/>
    </source>
</evidence>
<proteinExistence type="predicted"/>
<dbReference type="InterPro" id="IPR010982">
    <property type="entry name" value="Lambda_DNA-bd_dom_sf"/>
</dbReference>
<dbReference type="Pfam" id="PF17765">
    <property type="entry name" value="MLTR_LBD"/>
    <property type="match status" value="1"/>
</dbReference>
<dbReference type="GO" id="GO:0003677">
    <property type="term" value="F:DNA binding"/>
    <property type="evidence" value="ECO:0007669"/>
    <property type="project" value="InterPro"/>
</dbReference>
<dbReference type="Gene3D" id="1.10.260.40">
    <property type="entry name" value="lambda repressor-like DNA-binding domains"/>
    <property type="match status" value="1"/>
</dbReference>
<dbReference type="Pfam" id="PF13560">
    <property type="entry name" value="HTH_31"/>
    <property type="match status" value="1"/>
</dbReference>
<organism evidence="2 3">
    <name type="scientific">Nocardia uniformis</name>
    <dbReference type="NCBI Taxonomy" id="53432"/>
    <lineage>
        <taxon>Bacteria</taxon>
        <taxon>Bacillati</taxon>
        <taxon>Actinomycetota</taxon>
        <taxon>Actinomycetes</taxon>
        <taxon>Mycobacteriales</taxon>
        <taxon>Nocardiaceae</taxon>
        <taxon>Nocardia</taxon>
    </lineage>
</organism>
<dbReference type="InterPro" id="IPR001387">
    <property type="entry name" value="Cro/C1-type_HTH"/>
</dbReference>
<sequence length="282" mass="31644">MDRWAELGAFLKSRRAGLSPEDVGVRPVGNRRRVSGLRREELAPLARIGVDYYTRLEQGRVQGVSAEVLEAVFDALRLSPDEREYARNLAGPARTIPLGPRTVRPALQHLLDSTPDTPAYVIGPLADVIAWNQLACAMFTDFAAMAIKDRNWSHFLFVDEHMQALFDDPMIGRRENVAFLRLQLSRHPGDPDITRLVERMLARSPIFREIWATYDVADKAHNDFLFHHPVVGDLTLAFQAARLPNDPGQMLITYTAEPDTASAAALHKLRRGEPPTDAYRSA</sequence>
<evidence type="ECO:0000313" key="2">
    <source>
        <dbReference type="EMBL" id="NNH72816.1"/>
    </source>
</evidence>
<dbReference type="EMBL" id="JABELX010000008">
    <property type="protein sequence ID" value="NNH72816.1"/>
    <property type="molecule type" value="Genomic_DNA"/>
</dbReference>
<dbReference type="AlphaFoldDB" id="A0A849C579"/>
<dbReference type="SMART" id="SM00530">
    <property type="entry name" value="HTH_XRE"/>
    <property type="match status" value="1"/>
</dbReference>
<dbReference type="Proteomes" id="UP000586827">
    <property type="component" value="Unassembled WGS sequence"/>
</dbReference>
<dbReference type="CDD" id="cd00093">
    <property type="entry name" value="HTH_XRE"/>
    <property type="match status" value="1"/>
</dbReference>